<name>L9UB27_9GAMM</name>
<evidence type="ECO:0000313" key="3">
    <source>
        <dbReference type="Proteomes" id="UP000011651"/>
    </source>
</evidence>
<dbReference type="EMBL" id="AOPO01000006">
    <property type="protein sequence ID" value="ELY21428.1"/>
    <property type="molecule type" value="Genomic_DNA"/>
</dbReference>
<feature type="signal peptide" evidence="1">
    <location>
        <begin position="1"/>
        <end position="19"/>
    </location>
</feature>
<feature type="chain" id="PRO_5004003112" evidence="1">
    <location>
        <begin position="20"/>
        <end position="328"/>
    </location>
</feature>
<sequence>MMSSVLEIRALKWVPLALAAAVALSGCARDGFYHDRNLDYTEAAPAPPLVLPETRNTQRYRDALPVPQAATQGARLDEAAEIRPPQSLAIGSGMEPEYVERREVGDQTWLVVAADTGTVWPQLEEFVRSRQLEVQQSSASQGVIVTPQAEIRLQSALRAGSSEVRCERGGQTMASCLDALESHLSARSASASVSSSWTAQRLTGEQTLQIRQQDDEWEVVIPQPVDRVWAELNHYLELDFAQEGQRDLLAVDPASHEFMVEYMTETERNRNPLQIVFSPDVRKMSQQIRLALQPNGDQTILRAINASERAFSADDQRELLERVSGYLR</sequence>
<dbReference type="PATRIC" id="fig|1204738.3.peg.2721"/>
<reference evidence="2 3" key="1">
    <citation type="journal article" date="2013" name="Genome Announc.">
        <title>Draft Genome of the Marine Gammaproteobacterium Halomonas titanicae.</title>
        <authorList>
            <person name="Sanchez-Porro C."/>
            <person name="de la Haba R.R."/>
            <person name="Cruz-Hernandez N."/>
            <person name="Gonzalez J.M."/>
            <person name="Reyes-Guirao C."/>
            <person name="Navarro-Sampedro L."/>
            <person name="Carballo M."/>
            <person name="Ventosa A."/>
        </authorList>
    </citation>
    <scope>NUCLEOTIDE SEQUENCE [LARGE SCALE GENOMIC DNA]</scope>
    <source>
        <strain evidence="2 3">BH1</strain>
    </source>
</reference>
<comment type="caution">
    <text evidence="2">The sequence shown here is derived from an EMBL/GenBank/DDBJ whole genome shotgun (WGS) entry which is preliminary data.</text>
</comment>
<accession>L9UB27</accession>
<dbReference type="InterPro" id="IPR010653">
    <property type="entry name" value="NlpB/DapX"/>
</dbReference>
<dbReference type="Pfam" id="PF06804">
    <property type="entry name" value="Lipoprotein_18"/>
    <property type="match status" value="1"/>
</dbReference>
<dbReference type="AlphaFoldDB" id="L9UB27"/>
<keyword evidence="1" id="KW-0732">Signal</keyword>
<dbReference type="Proteomes" id="UP000011651">
    <property type="component" value="Unassembled WGS sequence"/>
</dbReference>
<gene>
    <name evidence="2" type="ORF">HALTITAN_1813</name>
</gene>
<evidence type="ECO:0000313" key="2">
    <source>
        <dbReference type="EMBL" id="ELY21428.1"/>
    </source>
</evidence>
<keyword evidence="2" id="KW-0449">Lipoprotein</keyword>
<protein>
    <submittedName>
        <fullName evidence="2">Lipoprotein, NlpB</fullName>
    </submittedName>
</protein>
<proteinExistence type="predicted"/>
<evidence type="ECO:0000256" key="1">
    <source>
        <dbReference type="SAM" id="SignalP"/>
    </source>
</evidence>
<organism evidence="2 3">
    <name type="scientific">Vreelandella titanicae BH1</name>
    <dbReference type="NCBI Taxonomy" id="1204738"/>
    <lineage>
        <taxon>Bacteria</taxon>
        <taxon>Pseudomonadati</taxon>
        <taxon>Pseudomonadota</taxon>
        <taxon>Gammaproteobacteria</taxon>
        <taxon>Oceanospirillales</taxon>
        <taxon>Halomonadaceae</taxon>
        <taxon>Vreelandella</taxon>
    </lineage>
</organism>